<protein>
    <recommendedName>
        <fullName evidence="20">GTP cyclohydrolase-2</fullName>
        <ecNumber evidence="20">3.5.4.25</ecNumber>
    </recommendedName>
    <alternativeName>
        <fullName evidence="20">GTP cyclohydrolase II</fullName>
    </alternativeName>
</protein>
<feature type="binding site" evidence="20">
    <location>
        <position position="264"/>
    </location>
    <ligand>
        <name>Zn(2+)</name>
        <dbReference type="ChEBI" id="CHEBI:29105"/>
        <note>catalytic</note>
    </ligand>
</feature>
<dbReference type="EC" id="3.5.4.25" evidence="20"/>
<dbReference type="InterPro" id="IPR000422">
    <property type="entry name" value="DHBP_synthase_RibB"/>
</dbReference>
<dbReference type="Pfam" id="PF00926">
    <property type="entry name" value="DHBP_synthase"/>
    <property type="match status" value="1"/>
</dbReference>
<dbReference type="FunFam" id="3.40.50.10990:FF:000001">
    <property type="entry name" value="Riboflavin biosynthesis protein RibBA"/>
    <property type="match status" value="1"/>
</dbReference>
<evidence type="ECO:0000256" key="5">
    <source>
        <dbReference type="ARBA" id="ARBA00004853"/>
    </source>
</evidence>
<dbReference type="EMBL" id="CAJEWD010000003">
    <property type="protein sequence ID" value="CAD2071338.1"/>
    <property type="molecule type" value="Genomic_DNA"/>
</dbReference>
<dbReference type="RefSeq" id="WP_185124774.1">
    <property type="nucleotide sequence ID" value="NZ_CAJEWD010000003.1"/>
</dbReference>
<evidence type="ECO:0000256" key="12">
    <source>
        <dbReference type="ARBA" id="ARBA00022833"/>
    </source>
</evidence>
<evidence type="ECO:0000256" key="13">
    <source>
        <dbReference type="ARBA" id="ARBA00022842"/>
    </source>
</evidence>
<dbReference type="GO" id="GO:0008270">
    <property type="term" value="F:zinc ion binding"/>
    <property type="evidence" value="ECO:0007669"/>
    <property type="project" value="UniProtKB-UniRule"/>
</dbReference>
<dbReference type="InterPro" id="IPR000926">
    <property type="entry name" value="RibA"/>
</dbReference>
<dbReference type="GO" id="GO:0003935">
    <property type="term" value="F:GTP cyclohydrolase II activity"/>
    <property type="evidence" value="ECO:0007669"/>
    <property type="project" value="UniProtKB-UniRule"/>
</dbReference>
<feature type="binding site" evidence="20">
    <location>
        <position position="262"/>
    </location>
    <ligand>
        <name>Zn(2+)</name>
        <dbReference type="ChEBI" id="CHEBI:29105"/>
        <note>catalytic</note>
    </ligand>
</feature>
<comment type="pathway">
    <text evidence="5 20">Cofactor biosynthesis; riboflavin biosynthesis; 5-amino-6-(D-ribitylamino)uracil from GTP: step 1/4.</text>
</comment>
<evidence type="ECO:0000256" key="4">
    <source>
        <dbReference type="ARBA" id="ARBA00002284"/>
    </source>
</evidence>
<name>A0A6V7R2M3_9STAP</name>
<sequence length="389" mass="42909">MFDSVDSALTALKKGELIIVTDDENRENEGDLVGIADYIDAEAINFMATHARGLICAPISSDIAKNAGLIPMVTHNSDEFKTAFTISIDHVSSTTGISAYERFETIKALTDKNVTTHDFNQPGHVFPLIAKDGGVRQRQGHTEAAVDLAKLSGANSVGVICEIMNEDGTMARLDDLEVYKEKHGLKMISIEDLKSYIENKTLVQHEATVNMPTAYGNFKMYGYTDGQGKEHIALVHGEIKDKMKVRIHSECLTGDVFKSARCDCGEQLDLALKIIAKEDGVILYMRQEGRGIGLANKLKAYEYIEEGYDTVAANEHLGFDADLRTYDVAAAMLKHLGLREVTLLSNNPKKIDGLRQEGIVVNREAHIVSGNEYNSSYLNTKREKLGHLL</sequence>
<evidence type="ECO:0000256" key="6">
    <source>
        <dbReference type="ARBA" id="ARBA00004904"/>
    </source>
</evidence>
<proteinExistence type="inferred from homology"/>
<comment type="function">
    <text evidence="4">Catalyzes the conversion of D-ribulose 5-phosphate to formate and 3,4-dihydroxy-2-butanone 4-phosphate.</text>
</comment>
<feature type="binding site" evidence="20">
    <location>
        <position position="345"/>
    </location>
    <ligand>
        <name>GTP</name>
        <dbReference type="ChEBI" id="CHEBI:37565"/>
    </ligand>
</feature>
<keyword evidence="9 20" id="KW-0479">Metal-binding</keyword>
<evidence type="ECO:0000256" key="17">
    <source>
        <dbReference type="ARBA" id="ARBA00023268"/>
    </source>
</evidence>
<comment type="function">
    <text evidence="18 20">Catalyzes the conversion of GTP to 2,5-diamino-6-ribosylamino-4(3H)-pyrimidinone 5'-phosphate (DARP), formate and pyrophosphate.</text>
</comment>
<dbReference type="PANTHER" id="PTHR21327">
    <property type="entry name" value="GTP CYCLOHYDROLASE II-RELATED"/>
    <property type="match status" value="1"/>
</dbReference>
<keyword evidence="13" id="KW-0460">Magnesium</keyword>
<feature type="binding site" evidence="20">
    <location>
        <begin position="246"/>
        <end position="250"/>
    </location>
    <ligand>
        <name>GTP</name>
        <dbReference type="ChEBI" id="CHEBI:37565"/>
    </ligand>
</feature>
<dbReference type="InterPro" id="IPR032677">
    <property type="entry name" value="GTP_cyclohydro_II"/>
</dbReference>
<keyword evidence="17" id="KW-0511">Multifunctional enzyme</keyword>
<comment type="cofactor">
    <cofactor evidence="20">
        <name>Zn(2+)</name>
        <dbReference type="ChEBI" id="CHEBI:29105"/>
    </cofactor>
    <text evidence="20">Binds 1 zinc ion per subunit.</text>
</comment>
<dbReference type="Gene3D" id="3.40.50.10990">
    <property type="entry name" value="GTP cyclohydrolase II"/>
    <property type="match status" value="1"/>
</dbReference>
<feature type="active site" description="Proton acceptor" evidence="20">
    <location>
        <position position="322"/>
    </location>
</feature>
<evidence type="ECO:0000256" key="10">
    <source>
        <dbReference type="ARBA" id="ARBA00022741"/>
    </source>
</evidence>
<dbReference type="NCBIfam" id="TIGR00505">
    <property type="entry name" value="ribA"/>
    <property type="match status" value="1"/>
</dbReference>
<comment type="catalytic activity">
    <reaction evidence="19 20">
        <text>GTP + 4 H2O = 2,5-diamino-6-hydroxy-4-(5-phosphoribosylamino)-pyrimidine + formate + 2 phosphate + 3 H(+)</text>
        <dbReference type="Rhea" id="RHEA:23704"/>
        <dbReference type="ChEBI" id="CHEBI:15377"/>
        <dbReference type="ChEBI" id="CHEBI:15378"/>
        <dbReference type="ChEBI" id="CHEBI:15740"/>
        <dbReference type="ChEBI" id="CHEBI:37565"/>
        <dbReference type="ChEBI" id="CHEBI:43474"/>
        <dbReference type="ChEBI" id="CHEBI:58614"/>
        <dbReference type="EC" id="3.5.4.25"/>
    </reaction>
</comment>
<dbReference type="FunFam" id="3.90.870.10:FF:000001">
    <property type="entry name" value="Riboflavin biosynthesis protein RibBA"/>
    <property type="match status" value="1"/>
</dbReference>
<evidence type="ECO:0000256" key="18">
    <source>
        <dbReference type="ARBA" id="ARBA00043932"/>
    </source>
</evidence>
<comment type="pathway">
    <text evidence="6">Cofactor biosynthesis; riboflavin biosynthesis; 2-hydroxy-3-oxobutyl phosphate from D-ribulose 5-phosphate: step 1/1.</text>
</comment>
<dbReference type="InterPro" id="IPR036144">
    <property type="entry name" value="RibA-like_sf"/>
</dbReference>
<dbReference type="SUPFAM" id="SSF55821">
    <property type="entry name" value="YrdC/RibB"/>
    <property type="match status" value="1"/>
</dbReference>
<keyword evidence="12 20" id="KW-0862">Zinc</keyword>
<keyword evidence="10 20" id="KW-0547">Nucleotide-binding</keyword>
<dbReference type="InterPro" id="IPR017945">
    <property type="entry name" value="DHBP_synth_RibB-like_a/b_dom"/>
</dbReference>
<feature type="binding site" evidence="20">
    <location>
        <begin position="288"/>
        <end position="290"/>
    </location>
    <ligand>
        <name>GTP</name>
        <dbReference type="ChEBI" id="CHEBI:37565"/>
    </ligand>
</feature>
<evidence type="ECO:0000259" key="21">
    <source>
        <dbReference type="Pfam" id="PF00925"/>
    </source>
</evidence>
<evidence type="ECO:0000256" key="3">
    <source>
        <dbReference type="ARBA" id="ARBA00001946"/>
    </source>
</evidence>
<dbReference type="PIRSF" id="PIRSF001259">
    <property type="entry name" value="RibA"/>
    <property type="match status" value="1"/>
</dbReference>
<keyword evidence="11 20" id="KW-0378">Hydrolase</keyword>
<evidence type="ECO:0000256" key="15">
    <source>
        <dbReference type="ARBA" id="ARBA00023211"/>
    </source>
</evidence>
<dbReference type="Pfam" id="PF00925">
    <property type="entry name" value="GTP_cyclohydro2"/>
    <property type="match status" value="1"/>
</dbReference>
<gene>
    <name evidence="22" type="primary">ribBA</name>
    <name evidence="20" type="synonym">ribA</name>
    <name evidence="22" type="ORF">JEODO184_00208</name>
</gene>
<evidence type="ECO:0000256" key="7">
    <source>
        <dbReference type="ARBA" id="ARBA00005520"/>
    </source>
</evidence>
<dbReference type="NCBIfam" id="TIGR00506">
    <property type="entry name" value="ribB"/>
    <property type="match status" value="1"/>
</dbReference>
<dbReference type="AlphaFoldDB" id="A0A6V7R2M3"/>
<comment type="cofactor">
    <cofactor evidence="2">
        <name>Mn(2+)</name>
        <dbReference type="ChEBI" id="CHEBI:29035"/>
    </cofactor>
</comment>
<organism evidence="22 23">
    <name type="scientific">Jeotgalicoccus meleagridis</name>
    <dbReference type="NCBI Taxonomy" id="2759181"/>
    <lineage>
        <taxon>Bacteria</taxon>
        <taxon>Bacillati</taxon>
        <taxon>Bacillota</taxon>
        <taxon>Bacilli</taxon>
        <taxon>Bacillales</taxon>
        <taxon>Staphylococcaceae</taxon>
        <taxon>Jeotgalicoccus</taxon>
    </lineage>
</organism>
<evidence type="ECO:0000313" key="23">
    <source>
        <dbReference type="Proteomes" id="UP000589351"/>
    </source>
</evidence>
<keyword evidence="16" id="KW-0456">Lyase</keyword>
<evidence type="ECO:0000256" key="19">
    <source>
        <dbReference type="ARBA" id="ARBA00049295"/>
    </source>
</evidence>
<feature type="domain" description="GTP cyclohydrolase II" evidence="21">
    <location>
        <begin position="206"/>
        <end position="363"/>
    </location>
</feature>
<keyword evidence="23" id="KW-1185">Reference proteome</keyword>
<feature type="active site" description="Nucleophile" evidence="20">
    <location>
        <position position="324"/>
    </location>
</feature>
<reference evidence="22 23" key="1">
    <citation type="submission" date="2020-07" db="EMBL/GenBank/DDBJ databases">
        <authorList>
            <person name="Criscuolo A."/>
        </authorList>
    </citation>
    <scope>NUCLEOTIDE SEQUENCE [LARGE SCALE GENOMIC DNA]</scope>
    <source>
        <strain evidence="22">CIP111649</strain>
    </source>
</reference>
<evidence type="ECO:0000256" key="11">
    <source>
        <dbReference type="ARBA" id="ARBA00022801"/>
    </source>
</evidence>
<dbReference type="Gene3D" id="3.90.870.10">
    <property type="entry name" value="DHBP synthase"/>
    <property type="match status" value="1"/>
</dbReference>
<feature type="binding site" evidence="20">
    <location>
        <position position="267"/>
    </location>
    <ligand>
        <name>GTP</name>
        <dbReference type="ChEBI" id="CHEBI:37565"/>
    </ligand>
</feature>
<evidence type="ECO:0000256" key="16">
    <source>
        <dbReference type="ARBA" id="ARBA00023239"/>
    </source>
</evidence>
<feature type="binding site" evidence="20">
    <location>
        <position position="350"/>
    </location>
    <ligand>
        <name>GTP</name>
        <dbReference type="ChEBI" id="CHEBI:37565"/>
    </ligand>
</feature>
<dbReference type="NCBIfam" id="NF001591">
    <property type="entry name" value="PRK00393.1"/>
    <property type="match status" value="1"/>
</dbReference>
<evidence type="ECO:0000256" key="1">
    <source>
        <dbReference type="ARBA" id="ARBA00000141"/>
    </source>
</evidence>
<evidence type="ECO:0000256" key="9">
    <source>
        <dbReference type="ARBA" id="ARBA00022723"/>
    </source>
</evidence>
<comment type="cofactor">
    <cofactor evidence="3">
        <name>Mg(2+)</name>
        <dbReference type="ChEBI" id="CHEBI:18420"/>
    </cofactor>
</comment>
<dbReference type="GO" id="GO:0005829">
    <property type="term" value="C:cytosol"/>
    <property type="evidence" value="ECO:0007669"/>
    <property type="project" value="TreeGrafter"/>
</dbReference>
<comment type="similarity">
    <text evidence="20">Belongs to the GTP cyclohydrolase II family.</text>
</comment>
<dbReference type="PANTHER" id="PTHR21327:SF18">
    <property type="entry name" value="3,4-DIHYDROXY-2-BUTANONE 4-PHOSPHATE SYNTHASE"/>
    <property type="match status" value="1"/>
</dbReference>
<dbReference type="SUPFAM" id="SSF142695">
    <property type="entry name" value="RibA-like"/>
    <property type="match status" value="1"/>
</dbReference>
<evidence type="ECO:0000256" key="14">
    <source>
        <dbReference type="ARBA" id="ARBA00023134"/>
    </source>
</evidence>
<keyword evidence="15" id="KW-0464">Manganese</keyword>
<evidence type="ECO:0000256" key="2">
    <source>
        <dbReference type="ARBA" id="ARBA00001936"/>
    </source>
</evidence>
<dbReference type="GO" id="GO:0008686">
    <property type="term" value="F:3,4-dihydroxy-2-butanone-4-phosphate synthase activity"/>
    <property type="evidence" value="ECO:0007669"/>
    <property type="project" value="UniProtKB-EC"/>
</dbReference>
<keyword evidence="14 20" id="KW-0342">GTP-binding</keyword>
<feature type="binding site" evidence="20">
    <location>
        <position position="251"/>
    </location>
    <ligand>
        <name>Zn(2+)</name>
        <dbReference type="ChEBI" id="CHEBI:29105"/>
        <note>catalytic</note>
    </ligand>
</feature>
<dbReference type="Proteomes" id="UP000589351">
    <property type="component" value="Unassembled WGS sequence"/>
</dbReference>
<comment type="similarity">
    <text evidence="7">In the N-terminal section; belongs to the DHBP synthase family.</text>
</comment>
<dbReference type="GO" id="GO:0005525">
    <property type="term" value="F:GTP binding"/>
    <property type="evidence" value="ECO:0007669"/>
    <property type="project" value="UniProtKB-KW"/>
</dbReference>
<keyword evidence="8 20" id="KW-0686">Riboflavin biosynthesis</keyword>
<comment type="caution">
    <text evidence="22">The sequence shown here is derived from an EMBL/GenBank/DDBJ whole genome shotgun (WGS) entry which is preliminary data.</text>
</comment>
<evidence type="ECO:0000256" key="20">
    <source>
        <dbReference type="HAMAP-Rule" id="MF_00179"/>
    </source>
</evidence>
<accession>A0A6V7R2M3</accession>
<dbReference type="UniPathway" id="UPA00275">
    <property type="reaction ID" value="UER00399"/>
</dbReference>
<evidence type="ECO:0000313" key="22">
    <source>
        <dbReference type="EMBL" id="CAD2071338.1"/>
    </source>
</evidence>
<feature type="binding site" evidence="20">
    <location>
        <position position="310"/>
    </location>
    <ligand>
        <name>GTP</name>
        <dbReference type="ChEBI" id="CHEBI:37565"/>
    </ligand>
</feature>
<comment type="catalytic activity">
    <reaction evidence="1">
        <text>D-ribulose 5-phosphate = (2S)-2-hydroxy-3-oxobutyl phosphate + formate + H(+)</text>
        <dbReference type="Rhea" id="RHEA:18457"/>
        <dbReference type="ChEBI" id="CHEBI:15378"/>
        <dbReference type="ChEBI" id="CHEBI:15740"/>
        <dbReference type="ChEBI" id="CHEBI:58121"/>
        <dbReference type="ChEBI" id="CHEBI:58830"/>
        <dbReference type="EC" id="4.1.99.12"/>
    </reaction>
</comment>
<dbReference type="GO" id="GO:0009231">
    <property type="term" value="P:riboflavin biosynthetic process"/>
    <property type="evidence" value="ECO:0007669"/>
    <property type="project" value="UniProtKB-UniRule"/>
</dbReference>
<dbReference type="HAMAP" id="MF_00179">
    <property type="entry name" value="RibA"/>
    <property type="match status" value="1"/>
</dbReference>
<dbReference type="CDD" id="cd00641">
    <property type="entry name" value="GTP_cyclohydro2"/>
    <property type="match status" value="1"/>
</dbReference>
<evidence type="ECO:0000256" key="8">
    <source>
        <dbReference type="ARBA" id="ARBA00022619"/>
    </source>
</evidence>